<feature type="compositionally biased region" description="Low complexity" evidence="4">
    <location>
        <begin position="252"/>
        <end position="268"/>
    </location>
</feature>
<keyword evidence="2" id="KW-0863">Zinc-finger</keyword>
<dbReference type="PANTHER" id="PTHR22619">
    <property type="entry name" value="ZINC FINGER SWIM DOMAIN CONTAINING PROTEIN 4, 5, 6"/>
    <property type="match status" value="1"/>
</dbReference>
<dbReference type="EMBL" id="KZ308191">
    <property type="protein sequence ID" value="KAG8224313.1"/>
    <property type="molecule type" value="Genomic_DNA"/>
</dbReference>
<dbReference type="InterPro" id="IPR048370">
    <property type="entry name" value="ZSWIM4-8_C"/>
</dbReference>
<dbReference type="GO" id="GO:0008270">
    <property type="term" value="F:zinc ion binding"/>
    <property type="evidence" value="ECO:0007669"/>
    <property type="project" value="UniProtKB-KW"/>
</dbReference>
<dbReference type="PANTHER" id="PTHR22619:SF1">
    <property type="entry name" value="ZINC FINGER SWIM DOMAIN-CONTAINING PROTEIN 8"/>
    <property type="match status" value="1"/>
</dbReference>
<feature type="domain" description="ZSWIM4-8 C-terminal" evidence="5">
    <location>
        <begin position="322"/>
        <end position="490"/>
    </location>
</feature>
<feature type="compositionally biased region" description="Pro residues" evidence="4">
    <location>
        <begin position="86"/>
        <end position="102"/>
    </location>
</feature>
<keyword evidence="1" id="KW-0479">Metal-binding</keyword>
<reference evidence="6" key="2">
    <citation type="submission" date="2017-10" db="EMBL/GenBank/DDBJ databases">
        <title>Ladona fulva Genome sequencing and assembly.</title>
        <authorList>
            <person name="Murali S."/>
            <person name="Richards S."/>
            <person name="Bandaranaike D."/>
            <person name="Bellair M."/>
            <person name="Blankenburg K."/>
            <person name="Chao H."/>
            <person name="Dinh H."/>
            <person name="Doddapaneni H."/>
            <person name="Dugan-Rocha S."/>
            <person name="Elkadiri S."/>
            <person name="Gnanaolivu R."/>
            <person name="Hernandez B."/>
            <person name="Skinner E."/>
            <person name="Javaid M."/>
            <person name="Lee S."/>
            <person name="Li M."/>
            <person name="Ming W."/>
            <person name="Munidasa M."/>
            <person name="Muniz J."/>
            <person name="Nguyen L."/>
            <person name="Hughes D."/>
            <person name="Osuji N."/>
            <person name="Pu L.-L."/>
            <person name="Puazo M."/>
            <person name="Qu C."/>
            <person name="Quiroz J."/>
            <person name="Raj R."/>
            <person name="Weissenberger G."/>
            <person name="Xin Y."/>
            <person name="Zou X."/>
            <person name="Han Y."/>
            <person name="Worley K."/>
            <person name="Muzny D."/>
            <person name="Gibbs R."/>
        </authorList>
    </citation>
    <scope>NUCLEOTIDE SEQUENCE</scope>
    <source>
        <strain evidence="6">Sampled in the wild</strain>
    </source>
</reference>
<evidence type="ECO:0000256" key="1">
    <source>
        <dbReference type="ARBA" id="ARBA00022723"/>
    </source>
</evidence>
<evidence type="ECO:0000256" key="2">
    <source>
        <dbReference type="ARBA" id="ARBA00022771"/>
    </source>
</evidence>
<feature type="compositionally biased region" description="Low complexity" evidence="4">
    <location>
        <begin position="195"/>
        <end position="209"/>
    </location>
</feature>
<dbReference type="OrthoDB" id="10013584at2759"/>
<gene>
    <name evidence="6" type="ORF">J437_LFUL007254</name>
</gene>
<evidence type="ECO:0000256" key="3">
    <source>
        <dbReference type="ARBA" id="ARBA00022833"/>
    </source>
</evidence>
<dbReference type="GO" id="GO:0031462">
    <property type="term" value="C:Cul2-RING ubiquitin ligase complex"/>
    <property type="evidence" value="ECO:0007669"/>
    <property type="project" value="TreeGrafter"/>
</dbReference>
<evidence type="ECO:0000256" key="4">
    <source>
        <dbReference type="SAM" id="MobiDB-lite"/>
    </source>
</evidence>
<keyword evidence="7" id="KW-1185">Reference proteome</keyword>
<feature type="compositionally biased region" description="Pro residues" evidence="4">
    <location>
        <begin position="210"/>
        <end position="221"/>
    </location>
</feature>
<sequence length="503" mass="53902">MNLDGSVGNALNNLMMEPVPPEMVGASMGNGAGVGVQHMAPGPTVMSLVPAGNTVGGGAPILVACQPLGPPSAPSPATSSHQGMPPGAPLLPHSPPQGPPPQNSQQQVYPVAPMGSHAASAFLPYGYSCSYGPPQLPQPLLVPQPSAAATAVAYQYASTAAFVKLQSQARQFFPGAQVVGPPPSHHHHHVYQLASSQVPQQPAQQMVSSPPGPCPQIPPQMPMQQQQQPPPNQSPVMSQAPPPCMNMRQNIAPSAQGRSQQQGRSQHPQAVALVNAVAMAPHPHHHHHSQQQAIVNNNSGVIMPGVNQAGANNGPGGLGSRQLRYLLAAYRVGMLAMDTLARRVHDDRPQAKFARNPPYGEDINWLLQVSKKLGTQYLLQFCMCAVNSVVSPFVLHGIAFDAAKYLGRNSPNLILQHLRSGLNPLVQKCQQMYIQCLHQKLYHLTANDYDEFVSIVQTAKQAFLITPDGNTQFKEWLQSIRRSSSCKKDLWTRINTALMGNTK</sequence>
<feature type="region of interest" description="Disordered" evidence="4">
    <location>
        <begin position="195"/>
        <end position="268"/>
    </location>
</feature>
<protein>
    <recommendedName>
        <fullName evidence="5">ZSWIM4-8 C-terminal domain-containing protein</fullName>
    </recommendedName>
</protein>
<accession>A0A8K0NWI7</accession>
<dbReference type="AlphaFoldDB" id="A0A8K0NWI7"/>
<dbReference type="Pfam" id="PF21055">
    <property type="entry name" value="ZSWIM4-8_C"/>
    <property type="match status" value="1"/>
</dbReference>
<evidence type="ECO:0000313" key="6">
    <source>
        <dbReference type="EMBL" id="KAG8224313.1"/>
    </source>
</evidence>
<name>A0A8K0NWI7_LADFU</name>
<reference evidence="6" key="1">
    <citation type="submission" date="2013-04" db="EMBL/GenBank/DDBJ databases">
        <authorList>
            <person name="Qu J."/>
            <person name="Murali S.C."/>
            <person name="Bandaranaike D."/>
            <person name="Bellair M."/>
            <person name="Blankenburg K."/>
            <person name="Chao H."/>
            <person name="Dinh H."/>
            <person name="Doddapaneni H."/>
            <person name="Downs B."/>
            <person name="Dugan-Rocha S."/>
            <person name="Elkadiri S."/>
            <person name="Gnanaolivu R.D."/>
            <person name="Hernandez B."/>
            <person name="Javaid M."/>
            <person name="Jayaseelan J.C."/>
            <person name="Lee S."/>
            <person name="Li M."/>
            <person name="Ming W."/>
            <person name="Munidasa M."/>
            <person name="Muniz J."/>
            <person name="Nguyen L."/>
            <person name="Ongeri F."/>
            <person name="Osuji N."/>
            <person name="Pu L.-L."/>
            <person name="Puazo M."/>
            <person name="Qu C."/>
            <person name="Quiroz J."/>
            <person name="Raj R."/>
            <person name="Weissenberger G."/>
            <person name="Xin Y."/>
            <person name="Zou X."/>
            <person name="Han Y."/>
            <person name="Richards S."/>
            <person name="Worley K."/>
            <person name="Muzny D."/>
            <person name="Gibbs R."/>
        </authorList>
    </citation>
    <scope>NUCLEOTIDE SEQUENCE</scope>
    <source>
        <strain evidence="6">Sampled in the wild</strain>
    </source>
</reference>
<organism evidence="6 7">
    <name type="scientific">Ladona fulva</name>
    <name type="common">Scarce chaser dragonfly</name>
    <name type="synonym">Libellula fulva</name>
    <dbReference type="NCBI Taxonomy" id="123851"/>
    <lineage>
        <taxon>Eukaryota</taxon>
        <taxon>Metazoa</taxon>
        <taxon>Ecdysozoa</taxon>
        <taxon>Arthropoda</taxon>
        <taxon>Hexapoda</taxon>
        <taxon>Insecta</taxon>
        <taxon>Pterygota</taxon>
        <taxon>Palaeoptera</taxon>
        <taxon>Odonata</taxon>
        <taxon>Epiprocta</taxon>
        <taxon>Anisoptera</taxon>
        <taxon>Libelluloidea</taxon>
        <taxon>Libellulidae</taxon>
        <taxon>Ladona</taxon>
    </lineage>
</organism>
<evidence type="ECO:0000313" key="7">
    <source>
        <dbReference type="Proteomes" id="UP000792457"/>
    </source>
</evidence>
<proteinExistence type="predicted"/>
<feature type="region of interest" description="Disordered" evidence="4">
    <location>
        <begin position="66"/>
        <end position="108"/>
    </location>
</feature>
<dbReference type="Proteomes" id="UP000792457">
    <property type="component" value="Unassembled WGS sequence"/>
</dbReference>
<comment type="caution">
    <text evidence="6">The sequence shown here is derived from an EMBL/GenBank/DDBJ whole genome shotgun (WGS) entry which is preliminary data.</text>
</comment>
<evidence type="ECO:0000259" key="5">
    <source>
        <dbReference type="Pfam" id="PF21055"/>
    </source>
</evidence>
<keyword evidence="3" id="KW-0862">Zinc</keyword>